<organism evidence="1 2">
    <name type="scientific">Portunus trituberculatus</name>
    <name type="common">Swimming crab</name>
    <name type="synonym">Neptunus trituberculatus</name>
    <dbReference type="NCBI Taxonomy" id="210409"/>
    <lineage>
        <taxon>Eukaryota</taxon>
        <taxon>Metazoa</taxon>
        <taxon>Ecdysozoa</taxon>
        <taxon>Arthropoda</taxon>
        <taxon>Crustacea</taxon>
        <taxon>Multicrustacea</taxon>
        <taxon>Malacostraca</taxon>
        <taxon>Eumalacostraca</taxon>
        <taxon>Eucarida</taxon>
        <taxon>Decapoda</taxon>
        <taxon>Pleocyemata</taxon>
        <taxon>Brachyura</taxon>
        <taxon>Eubrachyura</taxon>
        <taxon>Portunoidea</taxon>
        <taxon>Portunidae</taxon>
        <taxon>Portuninae</taxon>
        <taxon>Portunus</taxon>
    </lineage>
</organism>
<gene>
    <name evidence="1" type="ORF">E2C01_027477</name>
</gene>
<evidence type="ECO:0000313" key="2">
    <source>
        <dbReference type="Proteomes" id="UP000324222"/>
    </source>
</evidence>
<dbReference type="Proteomes" id="UP000324222">
    <property type="component" value="Unassembled WGS sequence"/>
</dbReference>
<dbReference type="EMBL" id="VSRR010002981">
    <property type="protein sequence ID" value="MPC34099.1"/>
    <property type="molecule type" value="Genomic_DNA"/>
</dbReference>
<reference evidence="1 2" key="1">
    <citation type="submission" date="2019-05" db="EMBL/GenBank/DDBJ databases">
        <title>Another draft genome of Portunus trituberculatus and its Hox gene families provides insights of decapod evolution.</title>
        <authorList>
            <person name="Jeong J.-H."/>
            <person name="Song I."/>
            <person name="Kim S."/>
            <person name="Choi T."/>
            <person name="Kim D."/>
            <person name="Ryu S."/>
            <person name="Kim W."/>
        </authorList>
    </citation>
    <scope>NUCLEOTIDE SEQUENCE [LARGE SCALE GENOMIC DNA]</scope>
    <source>
        <tissue evidence="1">Muscle</tissue>
    </source>
</reference>
<protein>
    <submittedName>
        <fullName evidence="1">Uncharacterized protein</fullName>
    </submittedName>
</protein>
<dbReference type="AlphaFoldDB" id="A0A5B7ELQ8"/>
<name>A0A5B7ELQ8_PORTR</name>
<sequence>MSRISNDGVKEEAKLGIKVRQLSFLIFVRLKEDAEHTGRKREITLLITTALSFRPSQEHRNSRGSNCPLLAAHNKNSYLRPFFLSPVEGNTCPPVSVCDSRLYRFHGFEVKVLAMVYYDASELRIWHLGTVIPGECPSYPRTCLGFEPVCLRNPRPKSARSHCTKSA</sequence>
<evidence type="ECO:0000313" key="1">
    <source>
        <dbReference type="EMBL" id="MPC34099.1"/>
    </source>
</evidence>
<comment type="caution">
    <text evidence="1">The sequence shown here is derived from an EMBL/GenBank/DDBJ whole genome shotgun (WGS) entry which is preliminary data.</text>
</comment>
<accession>A0A5B7ELQ8</accession>
<keyword evidence="2" id="KW-1185">Reference proteome</keyword>
<proteinExistence type="predicted"/>